<dbReference type="PROSITE" id="PS00867">
    <property type="entry name" value="CPSASE_2"/>
    <property type="match status" value="1"/>
</dbReference>
<dbReference type="RefSeq" id="WP_016443518.1">
    <property type="nucleotide sequence ID" value="NZ_KE150266.1"/>
</dbReference>
<feature type="domain" description="ATP-grasp" evidence="2">
    <location>
        <begin position="130"/>
        <end position="325"/>
    </location>
</feature>
<dbReference type="OrthoDB" id="5420347at2"/>
<name>A0A9W5RDN6_9ACTO</name>
<dbReference type="AlphaFoldDB" id="A0A9W5RDN6"/>
<evidence type="ECO:0000259" key="2">
    <source>
        <dbReference type="PROSITE" id="PS50975"/>
    </source>
</evidence>
<evidence type="ECO:0000313" key="4">
    <source>
        <dbReference type="Proteomes" id="UP000014387"/>
    </source>
</evidence>
<organism evidence="3 4">
    <name type="scientific">Gleimia europaea ACS-120-V-Col10b</name>
    <dbReference type="NCBI Taxonomy" id="883069"/>
    <lineage>
        <taxon>Bacteria</taxon>
        <taxon>Bacillati</taxon>
        <taxon>Actinomycetota</taxon>
        <taxon>Actinomycetes</taxon>
        <taxon>Actinomycetales</taxon>
        <taxon>Actinomycetaceae</taxon>
        <taxon>Gleimia</taxon>
    </lineage>
</organism>
<keyword evidence="4" id="KW-1185">Reference proteome</keyword>
<keyword evidence="1" id="KW-0547">Nucleotide-binding</keyword>
<dbReference type="InterPro" id="IPR005479">
    <property type="entry name" value="CPAse_ATP-bd"/>
</dbReference>
<reference evidence="3 4" key="1">
    <citation type="submission" date="2013-05" db="EMBL/GenBank/DDBJ databases">
        <title>The Genome Sequence of Actinomyces europaeus ACS-120-V-COL10B.</title>
        <authorList>
            <consortium name="The Broad Institute Genomics Platform"/>
            <person name="Earl A."/>
            <person name="Ward D."/>
            <person name="Feldgarden M."/>
            <person name="Gevers D."/>
            <person name="Saerens B."/>
            <person name="Vaneechoutte M."/>
            <person name="Walker B."/>
            <person name="Young S."/>
            <person name="Zeng Q."/>
            <person name="Gargeya S."/>
            <person name="Fitzgerald M."/>
            <person name="Haas B."/>
            <person name="Abouelleil A."/>
            <person name="Allen A.W."/>
            <person name="Alvarado L."/>
            <person name="Arachchi H.M."/>
            <person name="Berlin A.M."/>
            <person name="Chapman S.B."/>
            <person name="Gainer-Dewar J."/>
            <person name="Goldberg J."/>
            <person name="Griggs A."/>
            <person name="Gujja S."/>
            <person name="Hansen M."/>
            <person name="Howarth C."/>
            <person name="Imamovic A."/>
            <person name="Ireland A."/>
            <person name="Larimer J."/>
            <person name="McCowan C."/>
            <person name="Murphy C."/>
            <person name="Pearson M."/>
            <person name="Poon T.W."/>
            <person name="Priest M."/>
            <person name="Roberts A."/>
            <person name="Saif S."/>
            <person name="Shea T."/>
            <person name="Sisk P."/>
            <person name="Sykes S."/>
            <person name="Wortman J."/>
            <person name="Nusbaum C."/>
            <person name="Birren B."/>
        </authorList>
    </citation>
    <scope>NUCLEOTIDE SEQUENCE [LARGE SCALE GENOMIC DNA]</scope>
    <source>
        <strain evidence="3 4">ACS-120-V-Col10b</strain>
    </source>
</reference>
<sequence length="407" mass="44860">MDVRNADTSRFEGLPVILGGGVEAYALARQFNDAYNTRVVCISTAPSKAVIYSNFIDWVPVEDASTNSGVLGVLNQVAKNYSQRPLILMTNSDAQIANLVEVRDRLPEGYKIALPSSQTLAAVSDKASFKTICEAAGISTARFATVKAGCRGVDLNYPVVAKPALSAEFDLLDMPDKHKVYYFDTPAQLDDFLAQLDSYGYAGDFVIEEYIPGGDSQIRSITAYVNTKGKLVMLVHARVGLQDHRPSLVGNPVAMVTGPDEGLFNQVKTFFEKVDYEGFANFDIKIDPRDGVAYFLEVNPRIGRNSGYVFAGGVNPMSVLVDDLLHGIDSELKIGTREALYALVPVRVATKWCDDRELAERMKTLAPKRLFNPLKNPKDRSLKRVAFLAARDLRLTQVFEKFPPTEL</sequence>
<comment type="caution">
    <text evidence="3">The sequence shown here is derived from an EMBL/GenBank/DDBJ whole genome shotgun (WGS) entry which is preliminary data.</text>
</comment>
<evidence type="ECO:0000313" key="3">
    <source>
        <dbReference type="EMBL" id="EPD30406.1"/>
    </source>
</evidence>
<dbReference type="EMBL" id="AGWN01000001">
    <property type="protein sequence ID" value="EPD30406.1"/>
    <property type="molecule type" value="Genomic_DNA"/>
</dbReference>
<proteinExistence type="predicted"/>
<dbReference type="PROSITE" id="PS50975">
    <property type="entry name" value="ATP_GRASP"/>
    <property type="match status" value="1"/>
</dbReference>
<dbReference type="SUPFAM" id="SSF56059">
    <property type="entry name" value="Glutathione synthetase ATP-binding domain-like"/>
    <property type="match status" value="1"/>
</dbReference>
<dbReference type="GO" id="GO:0046872">
    <property type="term" value="F:metal ion binding"/>
    <property type="evidence" value="ECO:0007669"/>
    <property type="project" value="InterPro"/>
</dbReference>
<dbReference type="Gene3D" id="3.30.470.20">
    <property type="entry name" value="ATP-grasp fold, B domain"/>
    <property type="match status" value="1"/>
</dbReference>
<accession>A0A9W5RDN6</accession>
<gene>
    <name evidence="3" type="ORF">HMPREF9238_00144</name>
</gene>
<protein>
    <recommendedName>
        <fullName evidence="2">ATP-grasp domain-containing protein</fullName>
    </recommendedName>
</protein>
<dbReference type="InterPro" id="IPR011761">
    <property type="entry name" value="ATP-grasp"/>
</dbReference>
<evidence type="ECO:0000256" key="1">
    <source>
        <dbReference type="PROSITE-ProRule" id="PRU00409"/>
    </source>
</evidence>
<dbReference type="GO" id="GO:0005524">
    <property type="term" value="F:ATP binding"/>
    <property type="evidence" value="ECO:0007669"/>
    <property type="project" value="UniProtKB-UniRule"/>
</dbReference>
<dbReference type="Proteomes" id="UP000014387">
    <property type="component" value="Unassembled WGS sequence"/>
</dbReference>
<keyword evidence="1" id="KW-0067">ATP-binding</keyword>